<evidence type="ECO:0000256" key="1">
    <source>
        <dbReference type="SAM" id="Phobius"/>
    </source>
</evidence>
<feature type="transmembrane region" description="Helical" evidence="1">
    <location>
        <begin position="58"/>
        <end position="79"/>
    </location>
</feature>
<evidence type="ECO:0000313" key="2">
    <source>
        <dbReference type="EMBL" id="NWB89381.1"/>
    </source>
</evidence>
<keyword evidence="1" id="KW-0812">Transmembrane</keyword>
<feature type="transmembrane region" description="Helical" evidence="1">
    <location>
        <begin position="91"/>
        <end position="109"/>
    </location>
</feature>
<name>A0A7Y7WXA4_9PSED</name>
<sequence length="122" mass="13191">MLITLIVTSTPVFCIMLGFMLRSATVTVWHLLCAALGIGEAMMLLLPSAALPEGSSRFWLGAAIGVPVSYALYNLYVAWSVLLLDEQITPWMNVSISAIVLSLFLCLVGDRSQARRASLSEA</sequence>
<feature type="transmembrane region" description="Helical" evidence="1">
    <location>
        <begin position="24"/>
        <end position="46"/>
    </location>
</feature>
<organism evidence="2 3">
    <name type="scientific">Pseudomonas gingeri</name>
    <dbReference type="NCBI Taxonomy" id="117681"/>
    <lineage>
        <taxon>Bacteria</taxon>
        <taxon>Pseudomonadati</taxon>
        <taxon>Pseudomonadota</taxon>
        <taxon>Gammaproteobacteria</taxon>
        <taxon>Pseudomonadales</taxon>
        <taxon>Pseudomonadaceae</taxon>
        <taxon>Pseudomonas</taxon>
    </lineage>
</organism>
<keyword evidence="1" id="KW-1133">Transmembrane helix</keyword>
<dbReference type="RefSeq" id="WP_103497517.1">
    <property type="nucleotide sequence ID" value="NZ_JACAQA010000049.1"/>
</dbReference>
<proteinExistence type="predicted"/>
<accession>A0A7Y7WXA4</accession>
<reference evidence="2 3" key="1">
    <citation type="submission" date="2020-04" db="EMBL/GenBank/DDBJ databases">
        <title>Molecular characterization of pseudomonads from Agaricus bisporus reveal novel blotch 2 pathogens in Western Europe.</title>
        <authorList>
            <person name="Taparia T."/>
            <person name="Krijger M."/>
            <person name="Haynes E."/>
            <person name="Elpinstone J.G."/>
            <person name="Noble R."/>
            <person name="Van Der Wolf J."/>
        </authorList>
    </citation>
    <scope>NUCLEOTIDE SEQUENCE [LARGE SCALE GENOMIC DNA]</scope>
    <source>
        <strain evidence="2 3">G9001</strain>
    </source>
</reference>
<protein>
    <submittedName>
        <fullName evidence="2">Uncharacterized protein</fullName>
    </submittedName>
</protein>
<comment type="caution">
    <text evidence="2">The sequence shown here is derived from an EMBL/GenBank/DDBJ whole genome shotgun (WGS) entry which is preliminary data.</text>
</comment>
<evidence type="ECO:0000313" key="3">
    <source>
        <dbReference type="Proteomes" id="UP000522864"/>
    </source>
</evidence>
<gene>
    <name evidence="2" type="ORF">HX830_31425</name>
</gene>
<dbReference type="AlphaFoldDB" id="A0A7Y7WXA4"/>
<dbReference type="Proteomes" id="UP000522864">
    <property type="component" value="Unassembled WGS sequence"/>
</dbReference>
<keyword evidence="1" id="KW-0472">Membrane</keyword>
<dbReference type="EMBL" id="JACAQA010000049">
    <property type="protein sequence ID" value="NWB89381.1"/>
    <property type="molecule type" value="Genomic_DNA"/>
</dbReference>